<dbReference type="RefSeq" id="WP_106563408.1">
    <property type="nucleotide sequence ID" value="NZ_PYAU01000001.1"/>
</dbReference>
<keyword evidence="7" id="KW-1185">Reference proteome</keyword>
<protein>
    <submittedName>
        <fullName evidence="5">Anti-sigma factor</fullName>
    </submittedName>
    <submittedName>
        <fullName evidence="4">Anti-sigma-K factor rskA</fullName>
    </submittedName>
</protein>
<comment type="caution">
    <text evidence="4">The sequence shown here is derived from an EMBL/GenBank/DDBJ whole genome shotgun (WGS) entry which is preliminary data.</text>
</comment>
<accession>A0A2P8GWN7</accession>
<feature type="domain" description="Anti-sigma K factor RskA C-terminal" evidence="3">
    <location>
        <begin position="135"/>
        <end position="264"/>
    </location>
</feature>
<gene>
    <name evidence="4" type="ORF">CLV49_2003</name>
    <name evidence="5" type="ORF">ELQ93_09195</name>
</gene>
<dbReference type="GO" id="GO:0005886">
    <property type="term" value="C:plasma membrane"/>
    <property type="evidence" value="ECO:0007669"/>
    <property type="project" value="InterPro"/>
</dbReference>
<keyword evidence="2" id="KW-1133">Transmembrane helix</keyword>
<dbReference type="Proteomes" id="UP000268291">
    <property type="component" value="Unassembled WGS sequence"/>
</dbReference>
<proteinExistence type="predicted"/>
<dbReference type="Proteomes" id="UP000241203">
    <property type="component" value="Unassembled WGS sequence"/>
</dbReference>
<evidence type="ECO:0000256" key="2">
    <source>
        <dbReference type="SAM" id="Phobius"/>
    </source>
</evidence>
<keyword evidence="2" id="KW-0812">Transmembrane</keyword>
<dbReference type="EMBL" id="PYAU01000001">
    <property type="protein sequence ID" value="PSL38381.1"/>
    <property type="molecule type" value="Genomic_DNA"/>
</dbReference>
<dbReference type="OrthoDB" id="4328740at2"/>
<reference evidence="4 6" key="1">
    <citation type="submission" date="2018-03" db="EMBL/GenBank/DDBJ databases">
        <title>Genomic Encyclopedia of Archaeal and Bacterial Type Strains, Phase II (KMG-II): from individual species to whole genera.</title>
        <authorList>
            <person name="Goeker M."/>
        </authorList>
    </citation>
    <scope>NUCLEOTIDE SEQUENCE [LARGE SCALE GENOMIC DNA]</scope>
    <source>
        <strain evidence="4 6">DSM 21548</strain>
    </source>
</reference>
<feature type="region of interest" description="Disordered" evidence="1">
    <location>
        <begin position="92"/>
        <end position="127"/>
    </location>
</feature>
<evidence type="ECO:0000256" key="1">
    <source>
        <dbReference type="SAM" id="MobiDB-lite"/>
    </source>
</evidence>
<reference evidence="5 7" key="2">
    <citation type="submission" date="2018-12" db="EMBL/GenBank/DDBJ databases">
        <authorList>
            <person name="hu s."/>
            <person name="Xu Y."/>
            <person name="Xu B."/>
            <person name="Li F."/>
        </authorList>
    </citation>
    <scope>NUCLEOTIDE SEQUENCE [LARGE SCALE GENOMIC DNA]</scope>
    <source>
        <strain evidence="5 7">KSW2-17</strain>
    </source>
</reference>
<name>A0A2P8GWN7_9MICO</name>
<evidence type="ECO:0000313" key="7">
    <source>
        <dbReference type="Proteomes" id="UP000268291"/>
    </source>
</evidence>
<evidence type="ECO:0000313" key="6">
    <source>
        <dbReference type="Proteomes" id="UP000241203"/>
    </source>
</evidence>
<evidence type="ECO:0000313" key="5">
    <source>
        <dbReference type="EMBL" id="RUQ87091.1"/>
    </source>
</evidence>
<feature type="transmembrane region" description="Helical" evidence="2">
    <location>
        <begin position="130"/>
        <end position="151"/>
    </location>
</feature>
<feature type="region of interest" description="Disordered" evidence="1">
    <location>
        <begin position="251"/>
        <end position="274"/>
    </location>
</feature>
<dbReference type="EMBL" id="RZGY01000001">
    <property type="protein sequence ID" value="RUQ87091.1"/>
    <property type="molecule type" value="Genomic_DNA"/>
</dbReference>
<keyword evidence="2" id="KW-0472">Membrane</keyword>
<evidence type="ECO:0000259" key="3">
    <source>
        <dbReference type="Pfam" id="PF10099"/>
    </source>
</evidence>
<dbReference type="Pfam" id="PF10099">
    <property type="entry name" value="RskA_C"/>
    <property type="match status" value="1"/>
</dbReference>
<organism evidence="4 6">
    <name type="scientific">Labedella gwakjiensis</name>
    <dbReference type="NCBI Taxonomy" id="390269"/>
    <lineage>
        <taxon>Bacteria</taxon>
        <taxon>Bacillati</taxon>
        <taxon>Actinomycetota</taxon>
        <taxon>Actinomycetes</taxon>
        <taxon>Micrococcales</taxon>
        <taxon>Microbacteriaceae</taxon>
        <taxon>Labedella</taxon>
    </lineage>
</organism>
<sequence>MEHIDPQELDGLALGEAQPTPLQNAHLDECARCRGELDAVRRTAGAVRSARDLAVNDAPDAVWAAVHAELGLSASLSATPRRGVLTDGATVTGAVTSDPSPIATDAQLTRRGAGGPSSPRRRRRPPARRWILPSIAAGVALVLGIGGGFGLSRVLQPTAGDVVATASLAALPDWPDASGTATVRELPDGTRQVDVEVDTDGDDDDAPLREVWLLSPDASGLVSIGFLDGSAGTFTVPAGVDLATYPIVDVSAEPQDGDPTHSGDSIVRGELGAS</sequence>
<evidence type="ECO:0000313" key="4">
    <source>
        <dbReference type="EMBL" id="PSL38381.1"/>
    </source>
</evidence>
<dbReference type="InterPro" id="IPR018764">
    <property type="entry name" value="RskA_C"/>
</dbReference>
<dbReference type="AlphaFoldDB" id="A0A2P8GWN7"/>